<dbReference type="RefSeq" id="WP_091297079.1">
    <property type="nucleotide sequence ID" value="NZ_FNON01000010.1"/>
</dbReference>
<sequence length="282" mass="29242">MPAHVAVITDSTACLPDHLAAQWGVAVVQVQLQVGKAMDDEHRVGRQDLIEAMKGGTPVATAPPDTGAFFWAFQEAASSGASSVVSIHLSGRMSATVQAAREAAGQVRIPVHVLDSQTTGMSLGFAAISAARAAGAGAQARRVIDAAEQRFRTSTEFIYVDTLEYLRRGGRIGGAQAWIGTKFAIKPVLTVRGGEVAPLARVPGARRAISKMTDLAVAAAGTRPVDIAVTRFGSDERFAELSADLVKRIPNVHESHLVEASAIIGAHVGPGALGITVSPVGG</sequence>
<dbReference type="NCBIfam" id="TIGR00762">
    <property type="entry name" value="DegV"/>
    <property type="match status" value="1"/>
</dbReference>
<dbReference type="PROSITE" id="PS51482">
    <property type="entry name" value="DEGV"/>
    <property type="match status" value="1"/>
</dbReference>
<dbReference type="OrthoDB" id="9760324at2"/>
<dbReference type="Gene3D" id="3.40.50.10170">
    <property type="match status" value="1"/>
</dbReference>
<dbReference type="Pfam" id="PF02645">
    <property type="entry name" value="DegV"/>
    <property type="match status" value="1"/>
</dbReference>
<dbReference type="SUPFAM" id="SSF82549">
    <property type="entry name" value="DAK1/DegV-like"/>
    <property type="match status" value="1"/>
</dbReference>
<name>A0A1H3QVC8_9PSEU</name>
<dbReference type="InterPro" id="IPR043168">
    <property type="entry name" value="DegV_C"/>
</dbReference>
<protein>
    <submittedName>
        <fullName evidence="2">EDD domain protein, DegV family</fullName>
    </submittedName>
</protein>
<dbReference type="InterPro" id="IPR003797">
    <property type="entry name" value="DegV"/>
</dbReference>
<dbReference type="InterPro" id="IPR050270">
    <property type="entry name" value="DegV_domain_contain"/>
</dbReference>
<evidence type="ECO:0000313" key="2">
    <source>
        <dbReference type="EMBL" id="SDZ17021.1"/>
    </source>
</evidence>
<dbReference type="GO" id="GO:0008289">
    <property type="term" value="F:lipid binding"/>
    <property type="evidence" value="ECO:0007669"/>
    <property type="project" value="UniProtKB-KW"/>
</dbReference>
<evidence type="ECO:0000313" key="3">
    <source>
        <dbReference type="Proteomes" id="UP000199515"/>
    </source>
</evidence>
<dbReference type="STRING" id="589385.SAMN05421504_11092"/>
<dbReference type="Proteomes" id="UP000199515">
    <property type="component" value="Unassembled WGS sequence"/>
</dbReference>
<dbReference type="Gene3D" id="3.30.1180.10">
    <property type="match status" value="1"/>
</dbReference>
<dbReference type="PANTHER" id="PTHR33434:SF2">
    <property type="entry name" value="FATTY ACID-BINDING PROTEIN TM_1468"/>
    <property type="match status" value="1"/>
</dbReference>
<gene>
    <name evidence="2" type="ORF">SAMN05421504_11092</name>
</gene>
<dbReference type="EMBL" id="FNON01000010">
    <property type="protein sequence ID" value="SDZ17021.1"/>
    <property type="molecule type" value="Genomic_DNA"/>
</dbReference>
<accession>A0A1H3QVC8</accession>
<dbReference type="PANTHER" id="PTHR33434">
    <property type="entry name" value="DEGV DOMAIN-CONTAINING PROTEIN DR_1986-RELATED"/>
    <property type="match status" value="1"/>
</dbReference>
<keyword evidence="3" id="KW-1185">Reference proteome</keyword>
<evidence type="ECO:0000256" key="1">
    <source>
        <dbReference type="ARBA" id="ARBA00023121"/>
    </source>
</evidence>
<dbReference type="AlphaFoldDB" id="A0A1H3QVC8"/>
<organism evidence="2 3">
    <name type="scientific">Amycolatopsis xylanica</name>
    <dbReference type="NCBI Taxonomy" id="589385"/>
    <lineage>
        <taxon>Bacteria</taxon>
        <taxon>Bacillati</taxon>
        <taxon>Actinomycetota</taxon>
        <taxon>Actinomycetes</taxon>
        <taxon>Pseudonocardiales</taxon>
        <taxon>Pseudonocardiaceae</taxon>
        <taxon>Amycolatopsis</taxon>
    </lineage>
</organism>
<keyword evidence="1" id="KW-0446">Lipid-binding</keyword>
<proteinExistence type="predicted"/>
<reference evidence="2 3" key="1">
    <citation type="submission" date="2016-10" db="EMBL/GenBank/DDBJ databases">
        <authorList>
            <person name="de Groot N.N."/>
        </authorList>
    </citation>
    <scope>NUCLEOTIDE SEQUENCE [LARGE SCALE GENOMIC DNA]</scope>
    <source>
        <strain evidence="2 3">CPCC 202699</strain>
    </source>
</reference>